<evidence type="ECO:0000313" key="7">
    <source>
        <dbReference type="EMBL" id="GED26175.1"/>
    </source>
</evidence>
<dbReference type="InterPro" id="IPR002491">
    <property type="entry name" value="ABC_transptr_periplasmic_BD"/>
</dbReference>
<evidence type="ECO:0000256" key="4">
    <source>
        <dbReference type="ARBA" id="ARBA00022729"/>
    </source>
</evidence>
<protein>
    <submittedName>
        <fullName evidence="8">Fe3+-citrate ABC transporter substrate-binding protein</fullName>
    </submittedName>
</protein>
<dbReference type="Pfam" id="PF01497">
    <property type="entry name" value="Peripla_BP_2"/>
    <property type="match status" value="1"/>
</dbReference>
<dbReference type="Proteomes" id="UP000317180">
    <property type="component" value="Unassembled WGS sequence"/>
</dbReference>
<comment type="caution">
    <text evidence="8">The sequence shown here is derived from an EMBL/GenBank/DDBJ whole genome shotgun (WGS) entry which is preliminary data.</text>
</comment>
<evidence type="ECO:0000256" key="2">
    <source>
        <dbReference type="ARBA" id="ARBA00008814"/>
    </source>
</evidence>
<dbReference type="PANTHER" id="PTHR30532:SF26">
    <property type="entry name" value="IRON(3+)-HYDROXAMATE-BINDING PROTEIN FHUD"/>
    <property type="match status" value="1"/>
</dbReference>
<gene>
    <name evidence="7" type="ORF">BAG01nite_22770</name>
    <name evidence="8" type="ORF">EB820_12420</name>
</gene>
<dbReference type="GO" id="GO:1901678">
    <property type="term" value="P:iron coordination entity transport"/>
    <property type="evidence" value="ECO:0007669"/>
    <property type="project" value="UniProtKB-ARBA"/>
</dbReference>
<dbReference type="OrthoDB" id="2241086at2"/>
<evidence type="ECO:0000313" key="10">
    <source>
        <dbReference type="Proteomes" id="UP000317180"/>
    </source>
</evidence>
<dbReference type="GeneID" id="82810902"/>
<evidence type="ECO:0000259" key="6">
    <source>
        <dbReference type="PROSITE" id="PS50983"/>
    </source>
</evidence>
<organism evidence="8 9">
    <name type="scientific">Brevibacillus agri</name>
    <dbReference type="NCBI Taxonomy" id="51101"/>
    <lineage>
        <taxon>Bacteria</taxon>
        <taxon>Bacillati</taxon>
        <taxon>Bacillota</taxon>
        <taxon>Bacilli</taxon>
        <taxon>Bacillales</taxon>
        <taxon>Paenibacillaceae</taxon>
        <taxon>Brevibacillus</taxon>
    </lineage>
</organism>
<dbReference type="GO" id="GO:0030288">
    <property type="term" value="C:outer membrane-bounded periplasmic space"/>
    <property type="evidence" value="ECO:0007669"/>
    <property type="project" value="TreeGrafter"/>
</dbReference>
<comment type="subcellular location">
    <subcellularLocation>
        <location evidence="1">Cell envelope</location>
    </subcellularLocation>
</comment>
<dbReference type="PANTHER" id="PTHR30532">
    <property type="entry name" value="IRON III DICITRATE-BINDING PERIPLASMIC PROTEIN"/>
    <property type="match status" value="1"/>
</dbReference>
<dbReference type="Gene3D" id="3.40.50.1980">
    <property type="entry name" value="Nitrogenase molybdenum iron protein domain"/>
    <property type="match status" value="2"/>
</dbReference>
<reference evidence="8 9" key="1">
    <citation type="submission" date="2018-10" db="EMBL/GenBank/DDBJ databases">
        <title>Phylogenomics of Brevibacillus.</title>
        <authorList>
            <person name="Dunlap C."/>
        </authorList>
    </citation>
    <scope>NUCLEOTIDE SEQUENCE [LARGE SCALE GENOMIC DNA]</scope>
    <source>
        <strain evidence="8 9">NRRL NRS 1219</strain>
    </source>
</reference>
<keyword evidence="3" id="KW-0813">Transport</keyword>
<name>A0A3M8AX17_9BACL</name>
<dbReference type="EMBL" id="RHHN01000036">
    <property type="protein sequence ID" value="RNB55217.1"/>
    <property type="molecule type" value="Genomic_DNA"/>
</dbReference>
<keyword evidence="4 5" id="KW-0732">Signal</keyword>
<evidence type="ECO:0000256" key="3">
    <source>
        <dbReference type="ARBA" id="ARBA00022448"/>
    </source>
</evidence>
<dbReference type="SUPFAM" id="SSF53807">
    <property type="entry name" value="Helical backbone' metal receptor"/>
    <property type="match status" value="1"/>
</dbReference>
<evidence type="ECO:0000256" key="5">
    <source>
        <dbReference type="SAM" id="SignalP"/>
    </source>
</evidence>
<dbReference type="PROSITE" id="PS51257">
    <property type="entry name" value="PROKAR_LIPOPROTEIN"/>
    <property type="match status" value="1"/>
</dbReference>
<accession>A0A3M8AX17</accession>
<evidence type="ECO:0000313" key="8">
    <source>
        <dbReference type="EMBL" id="RNB55217.1"/>
    </source>
</evidence>
<feature type="chain" id="PRO_5038596415" evidence="5">
    <location>
        <begin position="28"/>
        <end position="338"/>
    </location>
</feature>
<dbReference type="RefSeq" id="WP_122952928.1">
    <property type="nucleotide sequence ID" value="NZ_BJOD01000020.1"/>
</dbReference>
<dbReference type="AlphaFoldDB" id="A0A3M8AX17"/>
<proteinExistence type="inferred from homology"/>
<evidence type="ECO:0000313" key="9">
    <source>
        <dbReference type="Proteomes" id="UP000276178"/>
    </source>
</evidence>
<sequence>MKRNKVGAHRAPGMLSALLLAMAVLLAACGGAGGGSGASQENAVEGQTAATAATSGEAKPSTRKVKTVNGEIEIPAEPKRIVAQGYLATFLALGIKPVGAPFWDIDSPHIKAQTAGIEDIGTIDASSVEKILALNPDLIVTLSDDPKLYEQLSKIAPTLVFVHTTFKDSREQIRTFGEILGKEKEAEAWIASFNETVEKAKQRIKGVVGENATAAIMGGFDKQLVVYADGLWRGAEAMYKHLGLKRPPLVQKSVDEGKEHVTISLEQVNEFSGDYLFVESGKQAGLDPSNPIWNTLDAVKNGRVYQMDTDYFWPYDTIAVKAQVDLIADMLVEGKHQF</sequence>
<dbReference type="InterPro" id="IPR051313">
    <property type="entry name" value="Bact_iron-sidero_bind"/>
</dbReference>
<feature type="domain" description="Fe/B12 periplasmic-binding" evidence="6">
    <location>
        <begin position="78"/>
        <end position="335"/>
    </location>
</feature>
<dbReference type="EMBL" id="BJOD01000020">
    <property type="protein sequence ID" value="GED26175.1"/>
    <property type="molecule type" value="Genomic_DNA"/>
</dbReference>
<keyword evidence="10" id="KW-1185">Reference proteome</keyword>
<dbReference type="PROSITE" id="PS50983">
    <property type="entry name" value="FE_B12_PBP"/>
    <property type="match status" value="1"/>
</dbReference>
<evidence type="ECO:0000256" key="1">
    <source>
        <dbReference type="ARBA" id="ARBA00004196"/>
    </source>
</evidence>
<feature type="signal peptide" evidence="5">
    <location>
        <begin position="1"/>
        <end position="27"/>
    </location>
</feature>
<reference evidence="7 10" key="2">
    <citation type="submission" date="2019-06" db="EMBL/GenBank/DDBJ databases">
        <title>Whole genome shotgun sequence of Brevibacillus agri NBRC 15538.</title>
        <authorList>
            <person name="Hosoyama A."/>
            <person name="Uohara A."/>
            <person name="Ohji S."/>
            <person name="Ichikawa N."/>
        </authorList>
    </citation>
    <scope>NUCLEOTIDE SEQUENCE [LARGE SCALE GENOMIC DNA]</scope>
    <source>
        <strain evidence="7 10">NBRC 15538</strain>
    </source>
</reference>
<dbReference type="Proteomes" id="UP000276178">
    <property type="component" value="Unassembled WGS sequence"/>
</dbReference>
<comment type="similarity">
    <text evidence="2">Belongs to the bacterial solute-binding protein 8 family.</text>
</comment>